<dbReference type="Pfam" id="PF07336">
    <property type="entry name" value="ABATE"/>
    <property type="match status" value="1"/>
</dbReference>
<dbReference type="InterPro" id="IPR021005">
    <property type="entry name" value="Znf_CGNR"/>
</dbReference>
<evidence type="ECO:0000313" key="2">
    <source>
        <dbReference type="EMBL" id="GAA2778630.1"/>
    </source>
</evidence>
<dbReference type="Pfam" id="PF11706">
    <property type="entry name" value="zf-CGNR"/>
    <property type="match status" value="1"/>
</dbReference>
<dbReference type="InterPro" id="IPR023286">
    <property type="entry name" value="ABATE_dom_sf"/>
</dbReference>
<dbReference type="PANTHER" id="PTHR35525:SF3">
    <property type="entry name" value="BLL6575 PROTEIN"/>
    <property type="match status" value="1"/>
</dbReference>
<feature type="domain" description="Zinc finger CGNR" evidence="1">
    <location>
        <begin position="135"/>
        <end position="178"/>
    </location>
</feature>
<sequence length="181" mass="19496">MKLLFNDYVSGAGMATDLVNTSPVVRSAGEVLTDPAALTRFLAEHGIESEAVPADLDEVLALRGKVRDLLEADEDRAAAGANALIANATPVLHRDGEGDWQWYVTTSPGASLADQLGVLIGVGLLGVLRALSHDRFRHCASPVCEGMFVDTSKAGRRRYCMPELCGNRVNVARHRARQRES</sequence>
<evidence type="ECO:0000313" key="3">
    <source>
        <dbReference type="Proteomes" id="UP001500979"/>
    </source>
</evidence>
<dbReference type="PANTHER" id="PTHR35525">
    <property type="entry name" value="BLL6575 PROTEIN"/>
    <property type="match status" value="1"/>
</dbReference>
<dbReference type="RefSeq" id="WP_344678200.1">
    <property type="nucleotide sequence ID" value="NZ_BAAAUX010000005.1"/>
</dbReference>
<proteinExistence type="predicted"/>
<protein>
    <submittedName>
        <fullName evidence="2">CGNR zinc finger domain-containing protein</fullName>
    </submittedName>
</protein>
<dbReference type="EMBL" id="BAAAUX010000005">
    <property type="protein sequence ID" value="GAA2778630.1"/>
    <property type="molecule type" value="Genomic_DNA"/>
</dbReference>
<reference evidence="2 3" key="1">
    <citation type="journal article" date="2019" name="Int. J. Syst. Evol. Microbiol.">
        <title>The Global Catalogue of Microorganisms (GCM) 10K type strain sequencing project: providing services to taxonomists for standard genome sequencing and annotation.</title>
        <authorList>
            <consortium name="The Broad Institute Genomics Platform"/>
            <consortium name="The Broad Institute Genome Sequencing Center for Infectious Disease"/>
            <person name="Wu L."/>
            <person name="Ma J."/>
        </authorList>
    </citation>
    <scope>NUCLEOTIDE SEQUENCE [LARGE SCALE GENOMIC DNA]</scope>
    <source>
        <strain evidence="2 3">JCM 9383</strain>
    </source>
</reference>
<name>A0ABN3V4X2_9PSEU</name>
<dbReference type="Proteomes" id="UP001500979">
    <property type="component" value="Unassembled WGS sequence"/>
</dbReference>
<dbReference type="Gene3D" id="1.10.3300.10">
    <property type="entry name" value="Jann2411-like domain"/>
    <property type="match status" value="1"/>
</dbReference>
<evidence type="ECO:0000259" key="1">
    <source>
        <dbReference type="Pfam" id="PF11706"/>
    </source>
</evidence>
<dbReference type="InterPro" id="IPR010852">
    <property type="entry name" value="ABATE"/>
</dbReference>
<organism evidence="2 3">
    <name type="scientific">Saccharopolyspora taberi</name>
    <dbReference type="NCBI Taxonomy" id="60895"/>
    <lineage>
        <taxon>Bacteria</taxon>
        <taxon>Bacillati</taxon>
        <taxon>Actinomycetota</taxon>
        <taxon>Actinomycetes</taxon>
        <taxon>Pseudonocardiales</taxon>
        <taxon>Pseudonocardiaceae</taxon>
        <taxon>Saccharopolyspora</taxon>
    </lineage>
</organism>
<comment type="caution">
    <text evidence="2">The sequence shown here is derived from an EMBL/GenBank/DDBJ whole genome shotgun (WGS) entry which is preliminary data.</text>
</comment>
<gene>
    <name evidence="2" type="ORF">GCM10010470_10050</name>
</gene>
<keyword evidence="3" id="KW-1185">Reference proteome</keyword>
<accession>A0ABN3V4X2</accession>
<dbReference type="SUPFAM" id="SSF160904">
    <property type="entry name" value="Jann2411-like"/>
    <property type="match status" value="1"/>
</dbReference>